<dbReference type="Pfam" id="PF05860">
    <property type="entry name" value="TPS"/>
    <property type="match status" value="1"/>
</dbReference>
<accession>A0A951URE0</accession>
<keyword evidence="1" id="KW-0472">Membrane</keyword>
<dbReference type="InterPro" id="IPR008638">
    <property type="entry name" value="FhaB/CdiA-like_TPS"/>
</dbReference>
<proteinExistence type="predicted"/>
<dbReference type="Proteomes" id="UP000729701">
    <property type="component" value="Unassembled WGS sequence"/>
</dbReference>
<dbReference type="EMBL" id="JAHHGZ010000004">
    <property type="protein sequence ID" value="MBW4666734.1"/>
    <property type="molecule type" value="Genomic_DNA"/>
</dbReference>
<keyword evidence="1" id="KW-1133">Transmembrane helix</keyword>
<dbReference type="SMART" id="SM00912">
    <property type="entry name" value="Haemagg_act"/>
    <property type="match status" value="1"/>
</dbReference>
<evidence type="ECO:0000313" key="4">
    <source>
        <dbReference type="Proteomes" id="UP000729701"/>
    </source>
</evidence>
<evidence type="ECO:0000256" key="1">
    <source>
        <dbReference type="SAM" id="Phobius"/>
    </source>
</evidence>
<reference evidence="3" key="1">
    <citation type="submission" date="2021-05" db="EMBL/GenBank/DDBJ databases">
        <authorList>
            <person name="Pietrasiak N."/>
            <person name="Ward R."/>
            <person name="Stajich J.E."/>
            <person name="Kurbessoian T."/>
        </authorList>
    </citation>
    <scope>NUCLEOTIDE SEQUENCE</scope>
    <source>
        <strain evidence="3">GSE-NOS-MK-12-04C</strain>
    </source>
</reference>
<dbReference type="NCBIfam" id="TIGR01901">
    <property type="entry name" value="adhes_NPXG"/>
    <property type="match status" value="1"/>
</dbReference>
<dbReference type="Gene3D" id="2.160.20.10">
    <property type="entry name" value="Single-stranded right-handed beta-helix, Pectin lyase-like"/>
    <property type="match status" value="3"/>
</dbReference>
<reference evidence="3" key="2">
    <citation type="journal article" date="2022" name="Microbiol. Resour. Announc.">
        <title>Metagenome Sequencing to Explore Phylogenomics of Terrestrial Cyanobacteria.</title>
        <authorList>
            <person name="Ward R.D."/>
            <person name="Stajich J.E."/>
            <person name="Johansen J.R."/>
            <person name="Huntemann M."/>
            <person name="Clum A."/>
            <person name="Foster B."/>
            <person name="Foster B."/>
            <person name="Roux S."/>
            <person name="Palaniappan K."/>
            <person name="Varghese N."/>
            <person name="Mukherjee S."/>
            <person name="Reddy T.B.K."/>
            <person name="Daum C."/>
            <person name="Copeland A."/>
            <person name="Chen I.A."/>
            <person name="Ivanova N.N."/>
            <person name="Kyrpides N.C."/>
            <person name="Shapiro N."/>
            <person name="Eloe-Fadrosh E.A."/>
            <person name="Pietrasiak N."/>
        </authorList>
    </citation>
    <scope>NUCLEOTIDE SEQUENCE</scope>
    <source>
        <strain evidence="3">GSE-NOS-MK-12-04C</strain>
    </source>
</reference>
<feature type="transmembrane region" description="Helical" evidence="1">
    <location>
        <begin position="12"/>
        <end position="35"/>
    </location>
</feature>
<comment type="caution">
    <text evidence="3">The sequence shown here is derived from an EMBL/GenBank/DDBJ whole genome shotgun (WGS) entry which is preliminary data.</text>
</comment>
<dbReference type="AlphaFoldDB" id="A0A951URE0"/>
<name>A0A951URE0_9CYAN</name>
<sequence length="1011" mass="104238">MTKYKWRWRWELWLVRLFAIGLATPGAIIPGVLIFKSDRVNAQITGDNTLGAGSSVITPNITINGIPSDRIDGGARRGANLFHSFREFNIEQGRGAYFTNPPLVKNIISRVTGANASNIQGKLGVLGGADLFLINPNGIIFGPKASLDVKGSFLATTASAIKFADGKEFSATIPLQTPLLTVSVPVGLQFGSAPKSIINESQAINNREPVGLQVRPGKTLALVGGDIILPSGNMTASGGTSADGGRIELGSVAGNNLVTLNPTNKGWVLGYEGIENFLDIKLSQLAIINANGNGSGDIQIQGRNVSLTDGSRIQANTLGSKPGGNLVVNASDSVEVIGTSADGEEPTRFTTRTSGDGAAGALTITTKKLTLKDGGVISTTATSRNRKGTAGNLTIRASKSVELLGERIRETPEETFQSRLVTNTYGGGSAGDLNITTGKLIIKDGGQIFAGTQSRSTGSGGNLTIIADSIEVIGTSRDRTQVSRITNQTSGAGFAKALTITTRNLSVRDGGLISAAAVSRSSDPNNLTLGQGGSLNINASDSIEVIGGLPNDDEKRSRLTTRTEGAGKGGDLTITTGKLIILDGAQVSAGTTYLSRGQGGNLIVNASFSVQVIGESLYGEQVYSRLTNRTAGGGDAGNSTITTKKLIIQKGGQVSADTLNNGQGGTLNVKASELIEVSGKTKPTPRLRNGFASRISATTSGASSAGNLNIDTSTLSVKDGAEVTVSGTGTGNAGDLAIASNQILLENQGKLLATTTSGEGGNIKLNVADFIKMRRNSQISTTAGIAGAGGNGGNITINDPGNPKGFVVASPRENNDITANAFNGQGGKVQINATGIFGMTVRSREDLVRLLGTNLDPQRLSTSDVTAFSRTNPTLNGQVIINTPDIDPSRGLVNLPAIPVDTQVVQSCTAGGSQAQSKFTITGRGGLPSNPGDTLSTDAVQVDLVTLKPESRPSASAVSTSFNSPTPTAIVEAQGWATDTDGNVLLTANPTTITPYSSSQKTVDCSRFNQQ</sequence>
<organism evidence="3 4">
    <name type="scientific">Cyanomargarita calcarea GSE-NOS-MK-12-04C</name>
    <dbReference type="NCBI Taxonomy" id="2839659"/>
    <lineage>
        <taxon>Bacteria</taxon>
        <taxon>Bacillati</taxon>
        <taxon>Cyanobacteriota</taxon>
        <taxon>Cyanophyceae</taxon>
        <taxon>Nostocales</taxon>
        <taxon>Cyanomargaritaceae</taxon>
        <taxon>Cyanomargarita</taxon>
    </lineage>
</organism>
<dbReference type="InterPro" id="IPR011050">
    <property type="entry name" value="Pectin_lyase_fold/virulence"/>
</dbReference>
<dbReference type="SUPFAM" id="SSF51126">
    <property type="entry name" value="Pectin lyase-like"/>
    <property type="match status" value="4"/>
</dbReference>
<dbReference type="InterPro" id="IPR012334">
    <property type="entry name" value="Pectin_lyas_fold"/>
</dbReference>
<gene>
    <name evidence="3" type="ORF">KME60_04645</name>
</gene>
<evidence type="ECO:0000259" key="2">
    <source>
        <dbReference type="SMART" id="SM00912"/>
    </source>
</evidence>
<keyword evidence="1" id="KW-0812">Transmembrane</keyword>
<protein>
    <submittedName>
        <fullName evidence="3">S-layer family protein</fullName>
    </submittedName>
</protein>
<evidence type="ECO:0000313" key="3">
    <source>
        <dbReference type="EMBL" id="MBW4666734.1"/>
    </source>
</evidence>
<feature type="domain" description="Filamentous haemagglutinin FhaB/tRNA nuclease CdiA-like TPS" evidence="2">
    <location>
        <begin position="51"/>
        <end position="164"/>
    </location>
</feature>